<keyword evidence="5" id="KW-0040">ANK repeat</keyword>
<gene>
    <name evidence="8" type="ORF">PHMEG_00014779</name>
</gene>
<dbReference type="Gene3D" id="1.25.40.20">
    <property type="entry name" value="Ankyrin repeat-containing domain"/>
    <property type="match status" value="1"/>
</dbReference>
<feature type="domain" description="Protein kinase" evidence="7">
    <location>
        <begin position="2328"/>
        <end position="2589"/>
    </location>
</feature>
<dbReference type="InterPro" id="IPR008271">
    <property type="entry name" value="Ser/Thr_kinase_AS"/>
</dbReference>
<dbReference type="OrthoDB" id="127766at2759"/>
<evidence type="ECO:0000256" key="6">
    <source>
        <dbReference type="PROSITE-ProRule" id="PRU10141"/>
    </source>
</evidence>
<keyword evidence="3 6" id="KW-0547">Nucleotide-binding</keyword>
<keyword evidence="8" id="KW-0808">Transferase</keyword>
<dbReference type="Pfam" id="PF00023">
    <property type="entry name" value="Ank"/>
    <property type="match status" value="1"/>
</dbReference>
<dbReference type="EMBL" id="NBNE01001939">
    <property type="protein sequence ID" value="OWZ12108.1"/>
    <property type="molecule type" value="Genomic_DNA"/>
</dbReference>
<dbReference type="SMART" id="SM00248">
    <property type="entry name" value="ANK"/>
    <property type="match status" value="4"/>
</dbReference>
<evidence type="ECO:0000256" key="3">
    <source>
        <dbReference type="ARBA" id="ARBA00022741"/>
    </source>
</evidence>
<evidence type="ECO:0000256" key="4">
    <source>
        <dbReference type="ARBA" id="ARBA00022840"/>
    </source>
</evidence>
<dbReference type="InterPro" id="IPR036770">
    <property type="entry name" value="Ankyrin_rpt-contain_sf"/>
</dbReference>
<sequence length="2590" mass="294455">MNVNITDSFGLTPIIEACRHGRIDVYQRLLERGGNVCQVDQVGQSALHCAVKGGHVDVVDALLLTNPFSIYSRDNRGWTPLHCAAAAGNVVVVEKLVREGANTDIKTNSSDTALQLAIECGHDEVVDSLRNHQDLESDFTAVSLEDYTVRLDEIEFNPDGDTWLGAPVEIEVRQPGSTNILYELHRWSKLRHPNVVQFYGFCRGENGKAYFVCEPDQGSLLEHFSQGFTPSILWQRIFEAAAALAYLHNRNVVHAGICCDSIVIAGDGVAKLRNLGNAITEDQILGWTAPEVLSGFPFSFESDVYAFGITIVEAFTRLGFHWEFNPTVLDDAIRAGKIPDRPTQMTTSQWQLIEQMCCYHPQDRLSASGIVRKLEILLNDNVTLSSIPTPGGLFSWDNIEDISVADKSVSKLLSESKLKCVEGSTTLHAMLYDVYERLVDILELLKARQETLSGDVVHRFLVILLYFHRQMLKFDFSIPDRVPLFNSILQATEITFSIHGDLDIFMDAIVLSRLSNVHCWQQRWGKELLSLLDNSSSFSHRDQEQEESLAYIYNAMDKRLKSYFLCNTSTKDIISQAESWFVSAKVSNPNWFISPCDVTFDEFDEFDSGAASWFRMGKWKHVQVQVQNVSISSDLTECTQIKTNNISMDFVDTYYKLHHPHILKLFGACHTSESFLVYESTREQLALYLIDHPDEIWDKLYEACLGLRYLHSKHIVHGGLTGTHILIGCDGNVKLALVPIHQQESLDPDKHKIYPTQDIQWRAPEVLRDENAMLASDVYSFGMCILQLLTPTKKLPWGKLNDGKIKDIVLKEMRIPERPDDCSKEVYDLVTNMCCFDPYDRISSSEIVRRLEAFTMNYRTRLSDDAEQNVIPVRWSEIGVCKVSGGTTTISSYLAEIDELCENTVTCVDRCLYDRFVDVFSQLNSRKDMPSQNLFQRFGDMLYNFRKEIEESKSVSFQKKDQFLSLQNELDIFMDPTRIKSNQWVYQSESRHQDLLTNSLLQSASELYCGGLSMDLSANFSTSAAHDTTNHACVVPPLAVSKSAPWFIPEYEDIFDDVNEFSRGAFGKVHHGKWRRADVVVKTVMLRTSEEQAAFLNEVKIWHTLHHPHVVRLFGACHIVRPFFVCENAKGGQLDHYLKKFPRETWNKLYETALGIQYLHGVGVVHGDLKCNNILIGSDGLAKLTDFGLSHVIPITLGSNEKHKEKVQTSNSPGAIRWKAPEVLRGEKMTFASDVYGFGMCILEATSGAYPWGQLDDNTVKFHVLTRHNIPKCPKNCSDTMYLLVQRMCCFDPQDRLSISDVVQRLQIFTQNSEIMDESAIDLASLDEMANVWVNIEDARVVVSSNVSTILRLLLDIGDLCSGSFIITPLNRVVYSRLYDVFDQLKSQPTTLTKEVIRQYGTIVRYFYVQLEKTRELASQVIPVAACRQGVDSTFTVHRDLDLLMNAAHLSNSRNIHKWRSQWELLCSQQQCELLDRLKNLPVLLNELDDVNSREAILEVLRFEQRTNLRGITGFTHRSAKGTWLGAPIEIKIKKTWQSKTFAEEVRQWPALSHPHVVKMYGFCCGDEVQDPFFVYERPTYSSLFEYLKMNRMKLWDKLYEAAMGLEYLHDRDIVHGDISCISIAVAANGLAKLKNLRSHNDENSFRHNPTWTSPELLAGSPPTYQSDVYMFGLTIVQAFKTAGDLWDIFGGVRDETIRSGKLPLKPAEMTSTQWQLIQKMCSFEPNNRLSASDVVRELEIFTHESQRFFSTLEDKDILHHWANLGEYKILDTITAVKTKEVTVESILADIERIGTANDMIRDVYKRLMNIFNQLTTKTEKPHVDLVDRYTSILTIFLNRLENMNSFKLPQAADIVRIRQVADICFSAHGHIAMFVNSIKLTNLPNWRNQWKLHRREQISEIMKKFENVSDLFKDVESEKEREEAMTYLRFELANHASSYILATVNNFTRSKAAVAAFATSKNVEWFIPAYEVEFNALDQFNSGSFGSVHRGKWKHAQVVVKKLNLMTETSSEGNDSLFDLSCDENPSLNPSRDGLEADFLNEVKIWHKLYHPNVVQLFGACHIGNPIFVCEYAGGGQLDEYLRIHPKEILQKLYEAALGLRYLHEKQVVHKNLKCNNILIGNDGVAKLANIGLSTLLANPVLNKEESKSESEKSEKQNVGAIRWRAPEVLQRNSATFASDVYSFGMCILEAASGTFPWGKTPDSSVKDYVMKQKRIPQCPDNCSQGLYELVKRMCQFDASDRIVITEVIDVLLEELRSCESNWANLETNVEIVVDTVEITSNTIPNKTVNGQLNPNDVHFDPGFSKINSLLNTPTPKWFIPEYEVEFDKYNRIGAGGFSTVHLGTWMHSKVAVKKVRKDFSVSGLKDYERKSYLHEVKCLINEVEIWQALRHPYVVQLFGACHIGTLFFVCQYAGGGQLDIYVRDHQDKIWEKLYEAALGLQYLHERGVVHSDLKCNNILIGSNGTAMLADFGLSTMKSKLRKKSNNNVYHGAIRWKAPEAIKGDDPSFASDIYSFGMCILEAVSGEFPWGREIPDAAVKFLVTKVKKIPPRPSACSEEAYELVKRICRYEPSERIKINEVVDALKTLR</sequence>
<name>A0A225W4H4_9STRA</name>
<feature type="domain" description="Protein kinase" evidence="7">
    <location>
        <begin position="1975"/>
        <end position="2257"/>
    </location>
</feature>
<feature type="domain" description="Protein kinase" evidence="7">
    <location>
        <begin position="91"/>
        <end position="378"/>
    </location>
</feature>
<dbReference type="InterPro" id="IPR017441">
    <property type="entry name" value="Protein_kinase_ATP_BS"/>
</dbReference>
<comment type="caution">
    <text evidence="8">The sequence shown here is derived from an EMBL/GenBank/DDBJ whole genome shotgun (WGS) entry which is preliminary data.</text>
</comment>
<organism evidence="8 9">
    <name type="scientific">Phytophthora megakarya</name>
    <dbReference type="NCBI Taxonomy" id="4795"/>
    <lineage>
        <taxon>Eukaryota</taxon>
        <taxon>Sar</taxon>
        <taxon>Stramenopiles</taxon>
        <taxon>Oomycota</taxon>
        <taxon>Peronosporomycetes</taxon>
        <taxon>Peronosporales</taxon>
        <taxon>Peronosporaceae</taxon>
        <taxon>Phytophthora</taxon>
    </lineage>
</organism>
<dbReference type="SUPFAM" id="SSF48403">
    <property type="entry name" value="Ankyrin repeat"/>
    <property type="match status" value="1"/>
</dbReference>
<dbReference type="InterPro" id="IPR011009">
    <property type="entry name" value="Kinase-like_dom_sf"/>
</dbReference>
<dbReference type="InterPro" id="IPR000719">
    <property type="entry name" value="Prot_kinase_dom"/>
</dbReference>
<dbReference type="SUPFAM" id="SSF56112">
    <property type="entry name" value="Protein kinase-like (PK-like)"/>
    <property type="match status" value="6"/>
</dbReference>
<dbReference type="Gene3D" id="3.30.200.20">
    <property type="entry name" value="Phosphorylase Kinase, domain 1"/>
    <property type="match status" value="2"/>
</dbReference>
<dbReference type="PROSITE" id="PS00107">
    <property type="entry name" value="PROTEIN_KINASE_ATP"/>
    <property type="match status" value="1"/>
</dbReference>
<evidence type="ECO:0000256" key="2">
    <source>
        <dbReference type="ARBA" id="ARBA00022527"/>
    </source>
</evidence>
<protein>
    <submittedName>
        <fullName evidence="8">Serine/threonine protein kinase</fullName>
    </submittedName>
</protein>
<evidence type="ECO:0000313" key="8">
    <source>
        <dbReference type="EMBL" id="OWZ12108.1"/>
    </source>
</evidence>
<keyword evidence="2 8" id="KW-0723">Serine/threonine-protein kinase</keyword>
<keyword evidence="4 6" id="KW-0067">ATP-binding</keyword>
<dbReference type="PANTHER" id="PTHR44329:SF214">
    <property type="entry name" value="PROTEIN KINASE DOMAIN-CONTAINING PROTEIN"/>
    <property type="match status" value="1"/>
</dbReference>
<accession>A0A225W4H4</accession>
<keyword evidence="9" id="KW-1185">Reference proteome</keyword>
<dbReference type="Pfam" id="PF07714">
    <property type="entry name" value="PK_Tyr_Ser-Thr"/>
    <property type="match status" value="6"/>
</dbReference>
<dbReference type="GO" id="GO:0004674">
    <property type="term" value="F:protein serine/threonine kinase activity"/>
    <property type="evidence" value="ECO:0007669"/>
    <property type="project" value="UniProtKB-KW"/>
</dbReference>
<feature type="domain" description="Protein kinase" evidence="7">
    <location>
        <begin position="1502"/>
        <end position="1750"/>
    </location>
</feature>
<dbReference type="PANTHER" id="PTHR44329">
    <property type="entry name" value="SERINE/THREONINE-PROTEIN KINASE TNNI3K-RELATED"/>
    <property type="match status" value="1"/>
</dbReference>
<dbReference type="PROSITE" id="PS50297">
    <property type="entry name" value="ANK_REP_REGION"/>
    <property type="match status" value="3"/>
</dbReference>
<feature type="binding site" evidence="6">
    <location>
        <position position="2356"/>
    </location>
    <ligand>
        <name>ATP</name>
        <dbReference type="ChEBI" id="CHEBI:30616"/>
    </ligand>
</feature>
<feature type="repeat" description="ANK" evidence="5">
    <location>
        <begin position="42"/>
        <end position="75"/>
    </location>
</feature>
<dbReference type="GO" id="GO:0005524">
    <property type="term" value="F:ATP binding"/>
    <property type="evidence" value="ECO:0007669"/>
    <property type="project" value="UniProtKB-UniRule"/>
</dbReference>
<dbReference type="PROSITE" id="PS50088">
    <property type="entry name" value="ANK_REPEAT"/>
    <property type="match status" value="3"/>
</dbReference>
<reference evidence="9" key="1">
    <citation type="submission" date="2017-03" db="EMBL/GenBank/DDBJ databases">
        <title>Phytopthora megakarya and P. palmivora, two closely related causual agents of cacao black pod achieved similar genome size and gene model numbers by different mechanisms.</title>
        <authorList>
            <person name="Ali S."/>
            <person name="Shao J."/>
            <person name="Larry D.J."/>
            <person name="Kronmiller B."/>
            <person name="Shen D."/>
            <person name="Strem M.D."/>
            <person name="Melnick R.L."/>
            <person name="Guiltinan M.J."/>
            <person name="Tyler B.M."/>
            <person name="Meinhardt L.W."/>
            <person name="Bailey B.A."/>
        </authorList>
    </citation>
    <scope>NUCLEOTIDE SEQUENCE [LARGE SCALE GENOMIC DNA]</scope>
    <source>
        <strain evidence="9">zdho120</strain>
    </source>
</reference>
<comment type="similarity">
    <text evidence="1">Belongs to the protein kinase superfamily. TKL Ser/Thr protein kinase family.</text>
</comment>
<keyword evidence="8" id="KW-0418">Kinase</keyword>
<dbReference type="PROSITE" id="PS50011">
    <property type="entry name" value="PROTEIN_KINASE_DOM"/>
    <property type="match status" value="6"/>
</dbReference>
<dbReference type="InterPro" id="IPR002110">
    <property type="entry name" value="Ankyrin_rpt"/>
</dbReference>
<dbReference type="PROSITE" id="PS00108">
    <property type="entry name" value="PROTEIN_KINASE_ST"/>
    <property type="match status" value="2"/>
</dbReference>
<dbReference type="InterPro" id="IPR001245">
    <property type="entry name" value="Ser-Thr/Tyr_kinase_cat_dom"/>
</dbReference>
<feature type="domain" description="Protein kinase" evidence="7">
    <location>
        <begin position="600"/>
        <end position="855"/>
    </location>
</feature>
<dbReference type="InterPro" id="IPR051681">
    <property type="entry name" value="Ser/Thr_Kinases-Pseudokinases"/>
</dbReference>
<evidence type="ECO:0000256" key="5">
    <source>
        <dbReference type="PROSITE-ProRule" id="PRU00023"/>
    </source>
</evidence>
<evidence type="ECO:0000256" key="1">
    <source>
        <dbReference type="ARBA" id="ARBA00005843"/>
    </source>
</evidence>
<feature type="repeat" description="ANK" evidence="5">
    <location>
        <begin position="76"/>
        <end position="108"/>
    </location>
</feature>
<dbReference type="Pfam" id="PF12796">
    <property type="entry name" value="Ank_2"/>
    <property type="match status" value="1"/>
</dbReference>
<dbReference type="STRING" id="4795.A0A225W4H4"/>
<dbReference type="SMART" id="SM00220">
    <property type="entry name" value="S_TKc"/>
    <property type="match status" value="3"/>
</dbReference>
<dbReference type="Proteomes" id="UP000198211">
    <property type="component" value="Unassembled WGS sequence"/>
</dbReference>
<evidence type="ECO:0000313" key="9">
    <source>
        <dbReference type="Proteomes" id="UP000198211"/>
    </source>
</evidence>
<feature type="domain" description="Protein kinase" evidence="7">
    <location>
        <begin position="1055"/>
        <end position="1310"/>
    </location>
</feature>
<feature type="repeat" description="ANK" evidence="5">
    <location>
        <begin position="9"/>
        <end position="41"/>
    </location>
</feature>
<evidence type="ECO:0000259" key="7">
    <source>
        <dbReference type="PROSITE" id="PS50011"/>
    </source>
</evidence>
<proteinExistence type="inferred from homology"/>
<dbReference type="Gene3D" id="1.10.510.10">
    <property type="entry name" value="Transferase(Phosphotransferase) domain 1"/>
    <property type="match status" value="6"/>
</dbReference>